<evidence type="ECO:0000313" key="2">
    <source>
        <dbReference type="EMBL" id="MFC3226085.1"/>
    </source>
</evidence>
<dbReference type="Proteomes" id="UP001595528">
    <property type="component" value="Unassembled WGS sequence"/>
</dbReference>
<dbReference type="EMBL" id="JBHRTR010000007">
    <property type="protein sequence ID" value="MFC3226085.1"/>
    <property type="molecule type" value="Genomic_DNA"/>
</dbReference>
<sequence>MPAGRAVADGRDAFCRYEAVAVPEAAEGPLSGLTFCVKDLFDVAGYPTGCGHPLKLAQSPIAKTHAPPVAALLAAGARFTGKTHLDELAYSLNGQNAHYGTPVNPTAPGRIPGGSSSGSSVAVAAGLADIGLGSDTGGSVRIPAAYCGLFGLRPTHGRIALDRAMPFAPSYDTVGWCSREPAALWAVGRVLLPPGGTAVPASRLLLAEDCFALARPEAEAVLRAALPAVEAVLGPAEPVRVAGEAGIGPWLEAFRVLQAAEIWDVHGAWVERYRPVFGPGVRERFAMAAGIGGAEREAQAPRRAEARAAMHALLPPGTVLLLPTAPDIPPALDMPEAELDSFRYRALSLLCLAGHAGLPQLTMPEVAGRRLLLDGAPLGLSMLAGPGGDEMLLDLAARLSAD</sequence>
<dbReference type="PANTHER" id="PTHR46310">
    <property type="entry name" value="AMIDASE 1"/>
    <property type="match status" value="1"/>
</dbReference>
<dbReference type="Gene3D" id="3.90.1300.10">
    <property type="entry name" value="Amidase signature (AS) domain"/>
    <property type="match status" value="1"/>
</dbReference>
<dbReference type="InterPro" id="IPR020556">
    <property type="entry name" value="Amidase_CS"/>
</dbReference>
<dbReference type="EC" id="3.5.1.4" evidence="2"/>
<keyword evidence="2" id="KW-0378">Hydrolase</keyword>
<gene>
    <name evidence="2" type="ORF">ACFOGJ_02530</name>
</gene>
<evidence type="ECO:0000313" key="3">
    <source>
        <dbReference type="Proteomes" id="UP001595528"/>
    </source>
</evidence>
<dbReference type="PROSITE" id="PS00571">
    <property type="entry name" value="AMIDASES"/>
    <property type="match status" value="1"/>
</dbReference>
<dbReference type="InterPro" id="IPR036928">
    <property type="entry name" value="AS_sf"/>
</dbReference>
<proteinExistence type="predicted"/>
<evidence type="ECO:0000259" key="1">
    <source>
        <dbReference type="Pfam" id="PF01425"/>
    </source>
</evidence>
<protein>
    <submittedName>
        <fullName evidence="2">Amidase</fullName>
        <ecNumber evidence="2">3.5.1.4</ecNumber>
    </submittedName>
</protein>
<dbReference type="PANTHER" id="PTHR46310:SF7">
    <property type="entry name" value="AMIDASE 1"/>
    <property type="match status" value="1"/>
</dbReference>
<dbReference type="RefSeq" id="WP_379897865.1">
    <property type="nucleotide sequence ID" value="NZ_JBHRTR010000007.1"/>
</dbReference>
<accession>A0ABV7KUW7</accession>
<organism evidence="2 3">
    <name type="scientific">Marinibaculum pumilum</name>
    <dbReference type="NCBI Taxonomy" id="1766165"/>
    <lineage>
        <taxon>Bacteria</taxon>
        <taxon>Pseudomonadati</taxon>
        <taxon>Pseudomonadota</taxon>
        <taxon>Alphaproteobacteria</taxon>
        <taxon>Rhodospirillales</taxon>
        <taxon>Rhodospirillaceae</taxon>
        <taxon>Marinibaculum</taxon>
    </lineage>
</organism>
<keyword evidence="3" id="KW-1185">Reference proteome</keyword>
<feature type="domain" description="Amidase" evidence="1">
    <location>
        <begin position="24"/>
        <end position="180"/>
    </location>
</feature>
<name>A0ABV7KUW7_9PROT</name>
<reference evidence="3" key="1">
    <citation type="journal article" date="2019" name="Int. J. Syst. Evol. Microbiol.">
        <title>The Global Catalogue of Microorganisms (GCM) 10K type strain sequencing project: providing services to taxonomists for standard genome sequencing and annotation.</title>
        <authorList>
            <consortium name="The Broad Institute Genomics Platform"/>
            <consortium name="The Broad Institute Genome Sequencing Center for Infectious Disease"/>
            <person name="Wu L."/>
            <person name="Ma J."/>
        </authorList>
    </citation>
    <scope>NUCLEOTIDE SEQUENCE [LARGE SCALE GENOMIC DNA]</scope>
    <source>
        <strain evidence="3">KCTC 42964</strain>
    </source>
</reference>
<dbReference type="SUPFAM" id="SSF75304">
    <property type="entry name" value="Amidase signature (AS) enzymes"/>
    <property type="match status" value="1"/>
</dbReference>
<dbReference type="NCBIfam" id="NF006169">
    <property type="entry name" value="PRK08310.1"/>
    <property type="match status" value="1"/>
</dbReference>
<dbReference type="InterPro" id="IPR023631">
    <property type="entry name" value="Amidase_dom"/>
</dbReference>
<comment type="caution">
    <text evidence="2">The sequence shown here is derived from an EMBL/GenBank/DDBJ whole genome shotgun (WGS) entry which is preliminary data.</text>
</comment>
<dbReference type="GO" id="GO:0004040">
    <property type="term" value="F:amidase activity"/>
    <property type="evidence" value="ECO:0007669"/>
    <property type="project" value="UniProtKB-EC"/>
</dbReference>
<dbReference type="Pfam" id="PF01425">
    <property type="entry name" value="Amidase"/>
    <property type="match status" value="1"/>
</dbReference>